<dbReference type="EMBL" id="SSTI01000003">
    <property type="protein sequence ID" value="THG40879.1"/>
    <property type="molecule type" value="Genomic_DNA"/>
</dbReference>
<name>A0ABY2QIZ7_9SPHN</name>
<dbReference type="PANTHER" id="PTHR12526:SF638">
    <property type="entry name" value="SPORE COAT PROTEIN SA"/>
    <property type="match status" value="1"/>
</dbReference>
<dbReference type="Pfam" id="PF13692">
    <property type="entry name" value="Glyco_trans_1_4"/>
    <property type="match status" value="1"/>
</dbReference>
<evidence type="ECO:0000259" key="1">
    <source>
        <dbReference type="Pfam" id="PF13579"/>
    </source>
</evidence>
<reference evidence="2 3" key="1">
    <citation type="submission" date="2019-04" db="EMBL/GenBank/DDBJ databases">
        <title>Microbes associate with the intestines of laboratory mice.</title>
        <authorList>
            <person name="Navarre W."/>
            <person name="Wong E."/>
            <person name="Huang K.C."/>
            <person name="Tropini C."/>
            <person name="Ng K."/>
            <person name="Yu B."/>
        </authorList>
    </citation>
    <scope>NUCLEOTIDE SEQUENCE [LARGE SCALE GENOMIC DNA]</scope>
    <source>
        <strain evidence="2 3">NM83_B4-11</strain>
    </source>
</reference>
<evidence type="ECO:0000313" key="3">
    <source>
        <dbReference type="Proteomes" id="UP000308038"/>
    </source>
</evidence>
<protein>
    <submittedName>
        <fullName evidence="2">Glycosyltransferase</fullName>
    </submittedName>
</protein>
<dbReference type="RefSeq" id="WP_136450893.1">
    <property type="nucleotide sequence ID" value="NZ_SSTI01000003.1"/>
</dbReference>
<evidence type="ECO:0000313" key="2">
    <source>
        <dbReference type="EMBL" id="THG40879.1"/>
    </source>
</evidence>
<gene>
    <name evidence="2" type="ORF">E5988_04590</name>
</gene>
<organism evidence="2 3">
    <name type="scientific">Sphingomonas olei</name>
    <dbReference type="NCBI Taxonomy" id="1886787"/>
    <lineage>
        <taxon>Bacteria</taxon>
        <taxon>Pseudomonadati</taxon>
        <taxon>Pseudomonadota</taxon>
        <taxon>Alphaproteobacteria</taxon>
        <taxon>Sphingomonadales</taxon>
        <taxon>Sphingomonadaceae</taxon>
        <taxon>Sphingomonas</taxon>
    </lineage>
</organism>
<accession>A0ABY2QIZ7</accession>
<dbReference type="Pfam" id="PF13579">
    <property type="entry name" value="Glyco_trans_4_4"/>
    <property type="match status" value="1"/>
</dbReference>
<comment type="caution">
    <text evidence="2">The sequence shown here is derived from an EMBL/GenBank/DDBJ whole genome shotgun (WGS) entry which is preliminary data.</text>
</comment>
<dbReference type="Proteomes" id="UP000308038">
    <property type="component" value="Unassembled WGS sequence"/>
</dbReference>
<proteinExistence type="predicted"/>
<keyword evidence="3" id="KW-1185">Reference proteome</keyword>
<dbReference type="SUPFAM" id="SSF53756">
    <property type="entry name" value="UDP-Glycosyltransferase/glycogen phosphorylase"/>
    <property type="match status" value="1"/>
</dbReference>
<sequence>MSSAEHILSYAQTLRGGGVERALLRLAGEWIALGRRVTLVIGSKEGPLARELPGGADVLLLDSPAYRALLSLPRHVRATRPDVIFCPGSHYTGVAAWTRWRLGAATPPIVGKVSNALARPDHGAVTSLAHALWLRQHPRFLDRVVAMTPASAAETAAAMRVTPSSVPIIPNPPARPIAGAPQLNLPPRYVLGVGRLAPQKRWDRLVSAVAAVRERVPLVILGEGEGRDALMAQARALGVDLILPGHAADPLPAMAGAALLALTSDFEGTPGVLREALSMGAPVVSTDSSPAVAEIIADPAWGAVVPREDPAALVAALDHWMVAPRPAPVTPPGSDSAARYLALFDSLMPA</sequence>
<feature type="domain" description="Glycosyltransferase subfamily 4-like N-terminal" evidence="1">
    <location>
        <begin position="17"/>
        <end position="171"/>
    </location>
</feature>
<dbReference type="Gene3D" id="3.40.50.2000">
    <property type="entry name" value="Glycogen Phosphorylase B"/>
    <property type="match status" value="2"/>
</dbReference>
<dbReference type="PANTHER" id="PTHR12526">
    <property type="entry name" value="GLYCOSYLTRANSFERASE"/>
    <property type="match status" value="1"/>
</dbReference>
<dbReference type="InterPro" id="IPR028098">
    <property type="entry name" value="Glyco_trans_4-like_N"/>
</dbReference>